<keyword evidence="3" id="KW-1185">Reference proteome</keyword>
<evidence type="ECO:0000313" key="3">
    <source>
        <dbReference type="Proteomes" id="UP001419910"/>
    </source>
</evidence>
<keyword evidence="1" id="KW-1133">Transmembrane helix</keyword>
<dbReference type="RefSeq" id="WP_343887202.1">
    <property type="nucleotide sequence ID" value="NZ_BAAAEH010000002.1"/>
</dbReference>
<evidence type="ECO:0000313" key="2">
    <source>
        <dbReference type="EMBL" id="MEN2789498.1"/>
    </source>
</evidence>
<sequence length="78" mass="7926">MYAPTVLDINFSNSHVISNGDVNLIADLTFDEIDFVDGGMSNEMKQGLEILGLGILVGAAVGLGVGAVFVAVALAASS</sequence>
<comment type="caution">
    <text evidence="2">The sequence shown here is derived from an EMBL/GenBank/DDBJ whole genome shotgun (WGS) entry which is preliminary data.</text>
</comment>
<evidence type="ECO:0008006" key="4">
    <source>
        <dbReference type="Google" id="ProtNLM"/>
    </source>
</evidence>
<gene>
    <name evidence="2" type="ORF">ABC974_07675</name>
</gene>
<dbReference type="EMBL" id="JBDIME010000004">
    <property type="protein sequence ID" value="MEN2789498.1"/>
    <property type="molecule type" value="Genomic_DNA"/>
</dbReference>
<protein>
    <recommendedName>
        <fullName evidence="4">Class IIb bacteriocin, lactobin A/cerein 7B family</fullName>
    </recommendedName>
</protein>
<accession>A0ABU9Y148</accession>
<evidence type="ECO:0000256" key="1">
    <source>
        <dbReference type="SAM" id="Phobius"/>
    </source>
</evidence>
<reference evidence="2 3" key="1">
    <citation type="submission" date="2024-05" db="EMBL/GenBank/DDBJ databases">
        <authorList>
            <person name="Liu Q."/>
            <person name="Xin Y.-H."/>
        </authorList>
    </citation>
    <scope>NUCLEOTIDE SEQUENCE [LARGE SCALE GENOMIC DNA]</scope>
    <source>
        <strain evidence="2 3">CGMCC 1.10181</strain>
    </source>
</reference>
<keyword evidence="1" id="KW-0812">Transmembrane</keyword>
<name>A0ABU9Y148_9SPHN</name>
<proteinExistence type="predicted"/>
<dbReference type="Proteomes" id="UP001419910">
    <property type="component" value="Unassembled WGS sequence"/>
</dbReference>
<keyword evidence="1" id="KW-0472">Membrane</keyword>
<organism evidence="2 3">
    <name type="scientific">Sphingomonas oligophenolica</name>
    <dbReference type="NCBI Taxonomy" id="301154"/>
    <lineage>
        <taxon>Bacteria</taxon>
        <taxon>Pseudomonadati</taxon>
        <taxon>Pseudomonadota</taxon>
        <taxon>Alphaproteobacteria</taxon>
        <taxon>Sphingomonadales</taxon>
        <taxon>Sphingomonadaceae</taxon>
        <taxon>Sphingomonas</taxon>
    </lineage>
</organism>
<feature type="transmembrane region" description="Helical" evidence="1">
    <location>
        <begin position="50"/>
        <end position="76"/>
    </location>
</feature>